<sequence>MRNENLKVFEKYVQDCQRLFCRAISNGPCKPLEKTPGSKGPVTTMQYVNNTLANQLDQDLNEVYLFHGTKKDRVEVLLQNGLDPRLANMNFAKLWLGSGVYAAEEANLSSRYTKADEQGVRTMFVMRVCLGDVFTTQNHMPELKRPPCKARCQTTCTEHNEFFDSVVGEFGQREFVVYESAKCYPEYVIHYTFPK</sequence>
<dbReference type="PANTHER" id="PTHR45740:SF2">
    <property type="entry name" value="POLY [ADP-RIBOSE] POLYMERASE"/>
    <property type="match status" value="1"/>
</dbReference>
<name>A0A8B6FDG7_MYTGA</name>
<evidence type="ECO:0000313" key="3">
    <source>
        <dbReference type="EMBL" id="VDI46484.1"/>
    </source>
</evidence>
<dbReference type="PROSITE" id="PS51059">
    <property type="entry name" value="PARP_CATALYTIC"/>
    <property type="match status" value="1"/>
</dbReference>
<proteinExistence type="predicted"/>
<keyword evidence="4" id="KW-1185">Reference proteome</keyword>
<dbReference type="InterPro" id="IPR051712">
    <property type="entry name" value="ARTD-AVP"/>
</dbReference>
<accession>A0A8B6FDG7</accession>
<feature type="domain" description="PARP catalytic" evidence="2">
    <location>
        <begin position="1"/>
        <end position="195"/>
    </location>
</feature>
<keyword evidence="1" id="KW-0520">NAD</keyword>
<dbReference type="OrthoDB" id="411019at2759"/>
<dbReference type="Gene3D" id="3.90.228.10">
    <property type="match status" value="1"/>
</dbReference>
<evidence type="ECO:0000259" key="2">
    <source>
        <dbReference type="PROSITE" id="PS51059"/>
    </source>
</evidence>
<dbReference type="GO" id="GO:0005634">
    <property type="term" value="C:nucleus"/>
    <property type="evidence" value="ECO:0007669"/>
    <property type="project" value="TreeGrafter"/>
</dbReference>
<evidence type="ECO:0000313" key="4">
    <source>
        <dbReference type="Proteomes" id="UP000596742"/>
    </source>
</evidence>
<dbReference type="Pfam" id="PF00644">
    <property type="entry name" value="PARP"/>
    <property type="match status" value="1"/>
</dbReference>
<dbReference type="GO" id="GO:0003950">
    <property type="term" value="F:NAD+ poly-ADP-ribosyltransferase activity"/>
    <property type="evidence" value="ECO:0007669"/>
    <property type="project" value="UniProtKB-UniRule"/>
</dbReference>
<keyword evidence="1" id="KW-0328">Glycosyltransferase</keyword>
<dbReference type="GO" id="GO:1990404">
    <property type="term" value="F:NAD+-protein mono-ADP-ribosyltransferase activity"/>
    <property type="evidence" value="ECO:0007669"/>
    <property type="project" value="TreeGrafter"/>
</dbReference>
<dbReference type="InterPro" id="IPR012317">
    <property type="entry name" value="Poly(ADP-ribose)pol_cat_dom"/>
</dbReference>
<keyword evidence="1" id="KW-0808">Transferase</keyword>
<dbReference type="EC" id="2.4.2.-" evidence="1"/>
<dbReference type="Proteomes" id="UP000596742">
    <property type="component" value="Unassembled WGS sequence"/>
</dbReference>
<protein>
    <recommendedName>
        <fullName evidence="1">Poly [ADP-ribose] polymerase</fullName>
        <shortName evidence="1">PARP</shortName>
        <ecNumber evidence="1">2.4.2.-</ecNumber>
    </recommendedName>
</protein>
<comment type="caution">
    <text evidence="3">The sequence shown here is derived from an EMBL/GenBank/DDBJ whole genome shotgun (WGS) entry which is preliminary data.</text>
</comment>
<dbReference type="PANTHER" id="PTHR45740">
    <property type="entry name" value="POLY [ADP-RIBOSE] POLYMERASE"/>
    <property type="match status" value="1"/>
</dbReference>
<dbReference type="EMBL" id="UYJE01006497">
    <property type="protein sequence ID" value="VDI46484.1"/>
    <property type="molecule type" value="Genomic_DNA"/>
</dbReference>
<reference evidence="3" key="1">
    <citation type="submission" date="2018-11" db="EMBL/GenBank/DDBJ databases">
        <authorList>
            <person name="Alioto T."/>
            <person name="Alioto T."/>
        </authorList>
    </citation>
    <scope>NUCLEOTIDE SEQUENCE</scope>
</reference>
<dbReference type="SUPFAM" id="SSF56399">
    <property type="entry name" value="ADP-ribosylation"/>
    <property type="match status" value="1"/>
</dbReference>
<gene>
    <name evidence="3" type="ORF">MGAL_10B038653</name>
</gene>
<evidence type="ECO:0000256" key="1">
    <source>
        <dbReference type="RuleBase" id="RU362114"/>
    </source>
</evidence>
<dbReference type="AlphaFoldDB" id="A0A8B6FDG7"/>
<organism evidence="3 4">
    <name type="scientific">Mytilus galloprovincialis</name>
    <name type="common">Mediterranean mussel</name>
    <dbReference type="NCBI Taxonomy" id="29158"/>
    <lineage>
        <taxon>Eukaryota</taxon>
        <taxon>Metazoa</taxon>
        <taxon>Spiralia</taxon>
        <taxon>Lophotrochozoa</taxon>
        <taxon>Mollusca</taxon>
        <taxon>Bivalvia</taxon>
        <taxon>Autobranchia</taxon>
        <taxon>Pteriomorphia</taxon>
        <taxon>Mytilida</taxon>
        <taxon>Mytiloidea</taxon>
        <taxon>Mytilidae</taxon>
        <taxon>Mytilinae</taxon>
        <taxon>Mytilus</taxon>
    </lineage>
</organism>